<evidence type="ECO:0008006" key="12">
    <source>
        <dbReference type="Google" id="ProtNLM"/>
    </source>
</evidence>
<dbReference type="GO" id="GO:0016125">
    <property type="term" value="P:sterol metabolic process"/>
    <property type="evidence" value="ECO:0007669"/>
    <property type="project" value="TreeGrafter"/>
</dbReference>
<comment type="cofactor">
    <cofactor evidence="7">
        <name>heme</name>
        <dbReference type="ChEBI" id="CHEBI:30413"/>
    </cofactor>
</comment>
<evidence type="ECO:0000313" key="10">
    <source>
        <dbReference type="EMBL" id="KAG0563654.1"/>
    </source>
</evidence>
<feature type="transmembrane region" description="Helical" evidence="9">
    <location>
        <begin position="12"/>
        <end position="33"/>
    </location>
</feature>
<feature type="binding site" description="axial binding residue" evidence="7">
    <location>
        <position position="440"/>
    </location>
    <ligand>
        <name>heme</name>
        <dbReference type="ChEBI" id="CHEBI:30413"/>
    </ligand>
    <ligandPart>
        <name>Fe</name>
        <dbReference type="ChEBI" id="CHEBI:18248"/>
    </ligandPart>
</feature>
<dbReference type="GO" id="GO:0020037">
    <property type="term" value="F:heme binding"/>
    <property type="evidence" value="ECO:0007669"/>
    <property type="project" value="InterPro"/>
</dbReference>
<evidence type="ECO:0000256" key="7">
    <source>
        <dbReference type="PIRSR" id="PIRSR602401-1"/>
    </source>
</evidence>
<dbReference type="GO" id="GO:0016705">
    <property type="term" value="F:oxidoreductase activity, acting on paired donors, with incorporation or reduction of molecular oxygen"/>
    <property type="evidence" value="ECO:0007669"/>
    <property type="project" value="InterPro"/>
</dbReference>
<proteinExistence type="inferred from homology"/>
<dbReference type="GO" id="GO:0005506">
    <property type="term" value="F:iron ion binding"/>
    <property type="evidence" value="ECO:0007669"/>
    <property type="project" value="InterPro"/>
</dbReference>
<reference evidence="10" key="1">
    <citation type="submission" date="2020-06" db="EMBL/GenBank/DDBJ databases">
        <title>WGS assembly of Ceratodon purpureus strain R40.</title>
        <authorList>
            <person name="Carey S.B."/>
            <person name="Jenkins J."/>
            <person name="Shu S."/>
            <person name="Lovell J.T."/>
            <person name="Sreedasyam A."/>
            <person name="Maumus F."/>
            <person name="Tiley G.P."/>
            <person name="Fernandez-Pozo N."/>
            <person name="Barry K."/>
            <person name="Chen C."/>
            <person name="Wang M."/>
            <person name="Lipzen A."/>
            <person name="Daum C."/>
            <person name="Saski C.A."/>
            <person name="Payton A.C."/>
            <person name="Mcbreen J.C."/>
            <person name="Conrad R.E."/>
            <person name="Kollar L.M."/>
            <person name="Olsson S."/>
            <person name="Huttunen S."/>
            <person name="Landis J.B."/>
            <person name="Wickett N.J."/>
            <person name="Johnson M.G."/>
            <person name="Rensing S.A."/>
            <person name="Grimwood J."/>
            <person name="Schmutz J."/>
            <person name="Mcdaniel S.F."/>
        </authorList>
    </citation>
    <scope>NUCLEOTIDE SEQUENCE</scope>
    <source>
        <strain evidence="10">R40</strain>
    </source>
</reference>
<sequence>MMEEVHELLGQAGHTGWAVAWALAAVVVGLVFWKCSAGARKLRGITPPVPPGSMGWPVLGETLAYLNTKRANEGAQFFKTRVAKYGETFTTHLLFEPAVSVGAPDGNKFLFANENKLVQNSWPSPVVKLLGKHSLAIKVGDEHKKFRRIFTTFFNPDGLQTFVPRIEAITLDHMAKHWEGKDTIRGLATLKEFTFAVAADLFASVKDNDPRFRTLHNATEDFLGGILQIPIDLPGAAYHKGRLGRDTLYTIVETIIAERKQELEQGTATSRKDLLSVLLTTRDEEGVIMSDDAVKDNMNLMLFAGHDTSSTTMSMVLKYLYLNPECLTEVIQEQREIAKDKDGAPLDWNDTRKMKYTWQAVQETLRLQPPVTATFRVALQDFQYGGYTIPKGWKAFWSNERSHCDPKYFPNPEKFNPSRFEGSGPPPYVFVPFGGGPHMCLGNEFARTEMMVFLHHIVLNFEWKMVDPDEPISVDPMPLFKRGLELQIRKKQNL</sequence>
<accession>A0A8T0GZW4</accession>
<keyword evidence="3 7" id="KW-0479">Metal-binding</keyword>
<dbReference type="SUPFAM" id="SSF48264">
    <property type="entry name" value="Cytochrome P450"/>
    <property type="match status" value="1"/>
</dbReference>
<organism evidence="10 11">
    <name type="scientific">Ceratodon purpureus</name>
    <name type="common">Fire moss</name>
    <name type="synonym">Dicranum purpureum</name>
    <dbReference type="NCBI Taxonomy" id="3225"/>
    <lineage>
        <taxon>Eukaryota</taxon>
        <taxon>Viridiplantae</taxon>
        <taxon>Streptophyta</taxon>
        <taxon>Embryophyta</taxon>
        <taxon>Bryophyta</taxon>
        <taxon>Bryophytina</taxon>
        <taxon>Bryopsida</taxon>
        <taxon>Dicranidae</taxon>
        <taxon>Pseudoditrichales</taxon>
        <taxon>Ditrichaceae</taxon>
        <taxon>Ceratodon</taxon>
    </lineage>
</organism>
<evidence type="ECO:0000256" key="9">
    <source>
        <dbReference type="SAM" id="Phobius"/>
    </source>
</evidence>
<dbReference type="InterPro" id="IPR017972">
    <property type="entry name" value="Cyt_P450_CS"/>
</dbReference>
<keyword evidence="2 7" id="KW-0349">Heme</keyword>
<dbReference type="PRINTS" id="PR00463">
    <property type="entry name" value="EP450I"/>
</dbReference>
<evidence type="ECO:0000256" key="4">
    <source>
        <dbReference type="ARBA" id="ARBA00023002"/>
    </source>
</evidence>
<dbReference type="InterPro" id="IPR001128">
    <property type="entry name" value="Cyt_P450"/>
</dbReference>
<dbReference type="InterPro" id="IPR036396">
    <property type="entry name" value="Cyt_P450_sf"/>
</dbReference>
<evidence type="ECO:0000256" key="6">
    <source>
        <dbReference type="ARBA" id="ARBA00023033"/>
    </source>
</evidence>
<dbReference type="FunFam" id="1.10.630.10:FF:000022">
    <property type="entry name" value="Taxadiene 5-alpha hydroxylase"/>
    <property type="match status" value="1"/>
</dbReference>
<keyword evidence="9" id="KW-0472">Membrane</keyword>
<gene>
    <name evidence="10" type="ORF">KC19_8G048800</name>
</gene>
<keyword evidence="11" id="KW-1185">Reference proteome</keyword>
<comment type="similarity">
    <text evidence="1 8">Belongs to the cytochrome P450 family.</text>
</comment>
<dbReference type="PROSITE" id="PS00086">
    <property type="entry name" value="CYTOCHROME_P450"/>
    <property type="match status" value="1"/>
</dbReference>
<dbReference type="EMBL" id="CM026429">
    <property type="protein sequence ID" value="KAG0563654.1"/>
    <property type="molecule type" value="Genomic_DNA"/>
</dbReference>
<dbReference type="GO" id="GO:0004497">
    <property type="term" value="F:monooxygenase activity"/>
    <property type="evidence" value="ECO:0007669"/>
    <property type="project" value="UniProtKB-KW"/>
</dbReference>
<evidence type="ECO:0000313" key="11">
    <source>
        <dbReference type="Proteomes" id="UP000822688"/>
    </source>
</evidence>
<evidence type="ECO:0000256" key="1">
    <source>
        <dbReference type="ARBA" id="ARBA00010617"/>
    </source>
</evidence>
<dbReference type="InterPro" id="IPR002401">
    <property type="entry name" value="Cyt_P450_E_grp-I"/>
</dbReference>
<keyword evidence="9" id="KW-0812">Transmembrane</keyword>
<name>A0A8T0GZW4_CERPU</name>
<dbReference type="CDD" id="cd11043">
    <property type="entry name" value="CYP90-like"/>
    <property type="match status" value="1"/>
</dbReference>
<dbReference type="PANTHER" id="PTHR24286">
    <property type="entry name" value="CYTOCHROME P450 26"/>
    <property type="match status" value="1"/>
</dbReference>
<dbReference type="Gene3D" id="1.10.630.10">
    <property type="entry name" value="Cytochrome P450"/>
    <property type="match status" value="1"/>
</dbReference>
<keyword evidence="6 8" id="KW-0503">Monooxygenase</keyword>
<evidence type="ECO:0000256" key="3">
    <source>
        <dbReference type="ARBA" id="ARBA00022723"/>
    </source>
</evidence>
<keyword evidence="5 7" id="KW-0408">Iron</keyword>
<evidence type="ECO:0000256" key="2">
    <source>
        <dbReference type="ARBA" id="ARBA00022617"/>
    </source>
</evidence>
<dbReference type="AlphaFoldDB" id="A0A8T0GZW4"/>
<protein>
    <recommendedName>
        <fullName evidence="12">Cytochrome P450</fullName>
    </recommendedName>
</protein>
<evidence type="ECO:0000256" key="5">
    <source>
        <dbReference type="ARBA" id="ARBA00023004"/>
    </source>
</evidence>
<dbReference type="PANTHER" id="PTHR24286:SF384">
    <property type="entry name" value="P450, PUTATIVE (EUROFUNG)-RELATED"/>
    <property type="match status" value="1"/>
</dbReference>
<dbReference type="Proteomes" id="UP000822688">
    <property type="component" value="Chromosome 8"/>
</dbReference>
<dbReference type="PRINTS" id="PR00385">
    <property type="entry name" value="P450"/>
</dbReference>
<keyword evidence="9" id="KW-1133">Transmembrane helix</keyword>
<dbReference type="Pfam" id="PF00067">
    <property type="entry name" value="p450"/>
    <property type="match status" value="1"/>
</dbReference>
<keyword evidence="4 8" id="KW-0560">Oxidoreductase</keyword>
<comment type="caution">
    <text evidence="10">The sequence shown here is derived from an EMBL/GenBank/DDBJ whole genome shotgun (WGS) entry which is preliminary data.</text>
</comment>
<evidence type="ECO:0000256" key="8">
    <source>
        <dbReference type="RuleBase" id="RU000461"/>
    </source>
</evidence>